<dbReference type="RefSeq" id="WP_344843881.1">
    <property type="nucleotide sequence ID" value="NZ_BAABDF010000003.1"/>
</dbReference>
<dbReference type="PANTHER" id="PTHR43318">
    <property type="entry name" value="UDP-N-ACETYLGLUCOSAMINE 4,6-DEHYDRATASE"/>
    <property type="match status" value="1"/>
</dbReference>
<dbReference type="InterPro" id="IPR029063">
    <property type="entry name" value="SAM-dependent_MTases_sf"/>
</dbReference>
<feature type="transmembrane region" description="Helical" evidence="2">
    <location>
        <begin position="54"/>
        <end position="74"/>
    </location>
</feature>
<dbReference type="Proteomes" id="UP001399917">
    <property type="component" value="Unassembled WGS sequence"/>
</dbReference>
<keyword evidence="5" id="KW-1185">Reference proteome</keyword>
<comment type="similarity">
    <text evidence="1">Belongs to the polysaccharide synthase family.</text>
</comment>
<feature type="transmembrane region" description="Helical" evidence="2">
    <location>
        <begin position="86"/>
        <end position="107"/>
    </location>
</feature>
<dbReference type="InterPro" id="IPR003869">
    <property type="entry name" value="Polysac_CapD-like"/>
</dbReference>
<proteinExistence type="inferred from homology"/>
<keyword evidence="2" id="KW-1133">Transmembrane helix</keyword>
<evidence type="ECO:0000259" key="3">
    <source>
        <dbReference type="Pfam" id="PF02719"/>
    </source>
</evidence>
<dbReference type="CDD" id="cd05237">
    <property type="entry name" value="UDP_invert_4-6DH_SDR_e"/>
    <property type="match status" value="1"/>
</dbReference>
<evidence type="ECO:0000313" key="4">
    <source>
        <dbReference type="EMBL" id="GAA3859971.1"/>
    </source>
</evidence>
<keyword evidence="2" id="KW-0472">Membrane</keyword>
<organism evidence="4 5">
    <name type="scientific">Celeribacter arenosi</name>
    <dbReference type="NCBI Taxonomy" id="792649"/>
    <lineage>
        <taxon>Bacteria</taxon>
        <taxon>Pseudomonadati</taxon>
        <taxon>Pseudomonadota</taxon>
        <taxon>Alphaproteobacteria</taxon>
        <taxon>Rhodobacterales</taxon>
        <taxon>Roseobacteraceae</taxon>
        <taxon>Celeribacter</taxon>
    </lineage>
</organism>
<dbReference type="Pfam" id="PF02719">
    <property type="entry name" value="Polysacc_synt_2"/>
    <property type="match status" value="1"/>
</dbReference>
<gene>
    <name evidence="4" type="ORF">GCM10022404_08470</name>
</gene>
<sequence>MYNKVLIDGLTALPHKLVRAILVVSDFSMVVLSALLAIGMIIGFENFGGSAHLWQFLCLIGAISLITIFVFRIQLIKLSVFSSRDVLKIGQAAGVLTIVHLFGALMLDVPRAIALTLVFGSLAFTSMVASRAIATVALGALRDRIRARRPVAIFGAGGTGIQLASALRTSPDVRPVMFFDDNPLLHGMDIGGIPVAPPRELVIEAARRGLEQLIIALPESAQERRDGLVEICERINMEVQVLPPFAELLAGKSNTPELKTVDPHDILGRAKVDLDTPEIAKSYAGRVVMVTGAGGSIGSELCRQILTCRPAKIVLFDVAEYNLYKIEHELNPLADERKVALSAHLGSVSDATRVKKVIGDENVEIILHAAAYKHVPLIETNEIEGARNNVMGTKIIADAAVAAGVERFILVSTDKAVRPTNIMGATKRMAELIIQDLQTRTQATKFAMVRFGNVLGSSGSVMPLFQKQLEAGGPLTVTHPDVCRYFMTVNEAARLVLLSGAYATGGDVFVLDMGKPQRIIDIAYKLIKLSGRTVKNPATGEGDIEVKVIGLRPGEKLYEELLIDQKNVVPTPHPKILRAEEDYLSQIEVAAFLREVQQAIDSSNATQLRKVVAARIDGYKTQQLPVNA</sequence>
<dbReference type="InterPro" id="IPR051203">
    <property type="entry name" value="Polysaccharide_Synthase-Rel"/>
</dbReference>
<evidence type="ECO:0000256" key="1">
    <source>
        <dbReference type="ARBA" id="ARBA00007430"/>
    </source>
</evidence>
<dbReference type="Gene3D" id="3.40.50.720">
    <property type="entry name" value="NAD(P)-binding Rossmann-like Domain"/>
    <property type="match status" value="2"/>
</dbReference>
<keyword evidence="2" id="KW-0812">Transmembrane</keyword>
<feature type="transmembrane region" description="Helical" evidence="2">
    <location>
        <begin position="113"/>
        <end position="141"/>
    </location>
</feature>
<dbReference type="Pfam" id="PF13727">
    <property type="entry name" value="CoA_binding_3"/>
    <property type="match status" value="1"/>
</dbReference>
<reference evidence="5" key="1">
    <citation type="journal article" date="2019" name="Int. J. Syst. Evol. Microbiol.">
        <title>The Global Catalogue of Microorganisms (GCM) 10K type strain sequencing project: providing services to taxonomists for standard genome sequencing and annotation.</title>
        <authorList>
            <consortium name="The Broad Institute Genomics Platform"/>
            <consortium name="The Broad Institute Genome Sequencing Center for Infectious Disease"/>
            <person name="Wu L."/>
            <person name="Ma J."/>
        </authorList>
    </citation>
    <scope>NUCLEOTIDE SEQUENCE [LARGE SCALE GENOMIC DNA]</scope>
    <source>
        <strain evidence="5">JCM 17190</strain>
    </source>
</reference>
<dbReference type="InterPro" id="IPR036291">
    <property type="entry name" value="NAD(P)-bd_dom_sf"/>
</dbReference>
<dbReference type="SUPFAM" id="SSF51735">
    <property type="entry name" value="NAD(P)-binding Rossmann-fold domains"/>
    <property type="match status" value="1"/>
</dbReference>
<name>A0ABP7K0V8_9RHOB</name>
<feature type="domain" description="Polysaccharide biosynthesis protein CapD-like" evidence="3">
    <location>
        <begin position="288"/>
        <end position="580"/>
    </location>
</feature>
<dbReference type="EMBL" id="BAABDF010000003">
    <property type="protein sequence ID" value="GAA3859971.1"/>
    <property type="molecule type" value="Genomic_DNA"/>
</dbReference>
<protein>
    <submittedName>
        <fullName evidence="4">Nucleoside-diphosphate sugar epimerase/dehydratase</fullName>
    </submittedName>
</protein>
<feature type="transmembrane region" description="Helical" evidence="2">
    <location>
        <begin position="20"/>
        <end position="42"/>
    </location>
</feature>
<evidence type="ECO:0000313" key="5">
    <source>
        <dbReference type="Proteomes" id="UP001399917"/>
    </source>
</evidence>
<comment type="caution">
    <text evidence="4">The sequence shown here is derived from an EMBL/GenBank/DDBJ whole genome shotgun (WGS) entry which is preliminary data.</text>
</comment>
<accession>A0ABP7K0V8</accession>
<evidence type="ECO:0000256" key="2">
    <source>
        <dbReference type="SAM" id="Phobius"/>
    </source>
</evidence>
<dbReference type="PANTHER" id="PTHR43318:SF1">
    <property type="entry name" value="POLYSACCHARIDE BIOSYNTHESIS PROTEIN EPSC-RELATED"/>
    <property type="match status" value="1"/>
</dbReference>
<dbReference type="SUPFAM" id="SSF53335">
    <property type="entry name" value="S-adenosyl-L-methionine-dependent methyltransferases"/>
    <property type="match status" value="1"/>
</dbReference>